<feature type="domain" description="PGAP2IP second transmembrane" evidence="4">
    <location>
        <begin position="489"/>
        <end position="688"/>
    </location>
</feature>
<proteinExistence type="predicted"/>
<dbReference type="Gene3D" id="3.60.10.10">
    <property type="entry name" value="Endonuclease/exonuclease/phosphatase"/>
    <property type="match status" value="1"/>
</dbReference>
<keyword evidence="8" id="KW-1185">Reference proteome</keyword>
<evidence type="ECO:0000313" key="8">
    <source>
        <dbReference type="Proteomes" id="UP000307440"/>
    </source>
</evidence>
<evidence type="ECO:0000259" key="5">
    <source>
        <dbReference type="Pfam" id="PF23022"/>
    </source>
</evidence>
<dbReference type="SUPFAM" id="SSF56219">
    <property type="entry name" value="DNase I-like"/>
    <property type="match status" value="1"/>
</dbReference>
<keyword evidence="2" id="KW-1133">Transmembrane helix</keyword>
<name>A0A5C3KK37_COPMA</name>
<feature type="transmembrane region" description="Helical" evidence="2">
    <location>
        <begin position="183"/>
        <end position="200"/>
    </location>
</feature>
<evidence type="ECO:0000256" key="2">
    <source>
        <dbReference type="SAM" id="Phobius"/>
    </source>
</evidence>
<organism evidence="7 8">
    <name type="scientific">Coprinopsis marcescibilis</name>
    <name type="common">Agaric fungus</name>
    <name type="synonym">Psathyrella marcescibilis</name>
    <dbReference type="NCBI Taxonomy" id="230819"/>
    <lineage>
        <taxon>Eukaryota</taxon>
        <taxon>Fungi</taxon>
        <taxon>Dikarya</taxon>
        <taxon>Basidiomycota</taxon>
        <taxon>Agaricomycotina</taxon>
        <taxon>Agaricomycetes</taxon>
        <taxon>Agaricomycetidae</taxon>
        <taxon>Agaricales</taxon>
        <taxon>Agaricineae</taxon>
        <taxon>Psathyrellaceae</taxon>
        <taxon>Coprinopsis</taxon>
    </lineage>
</organism>
<feature type="transmembrane region" description="Helical" evidence="2">
    <location>
        <begin position="45"/>
        <end position="64"/>
    </location>
</feature>
<keyword evidence="2" id="KW-0812">Transmembrane</keyword>
<dbReference type="InterPro" id="IPR057315">
    <property type="entry name" value="Exo_endo_phos_PGAP2IP_C"/>
</dbReference>
<feature type="transmembrane region" description="Helical" evidence="2">
    <location>
        <begin position="349"/>
        <end position="365"/>
    </location>
</feature>
<dbReference type="GO" id="GO:0031505">
    <property type="term" value="P:fungal-type cell wall organization"/>
    <property type="evidence" value="ECO:0007669"/>
    <property type="project" value="TreeGrafter"/>
</dbReference>
<feature type="domain" description="PGAP2IP first transmembrane" evidence="5">
    <location>
        <begin position="293"/>
        <end position="456"/>
    </location>
</feature>
<dbReference type="GO" id="GO:0016020">
    <property type="term" value="C:membrane"/>
    <property type="evidence" value="ECO:0007669"/>
    <property type="project" value="GOC"/>
</dbReference>
<dbReference type="FunFam" id="3.60.10.10:FF:000100">
    <property type="entry name" value="Unplaced genomic scaffold supercont2.12, whole genome shotgun sequence"/>
    <property type="match status" value="1"/>
</dbReference>
<reference evidence="7 8" key="1">
    <citation type="journal article" date="2019" name="Nat. Ecol. Evol.">
        <title>Megaphylogeny resolves global patterns of mushroom evolution.</title>
        <authorList>
            <person name="Varga T."/>
            <person name="Krizsan K."/>
            <person name="Foldi C."/>
            <person name="Dima B."/>
            <person name="Sanchez-Garcia M."/>
            <person name="Sanchez-Ramirez S."/>
            <person name="Szollosi G.J."/>
            <person name="Szarkandi J.G."/>
            <person name="Papp V."/>
            <person name="Albert L."/>
            <person name="Andreopoulos W."/>
            <person name="Angelini C."/>
            <person name="Antonin V."/>
            <person name="Barry K.W."/>
            <person name="Bougher N.L."/>
            <person name="Buchanan P."/>
            <person name="Buyck B."/>
            <person name="Bense V."/>
            <person name="Catcheside P."/>
            <person name="Chovatia M."/>
            <person name="Cooper J."/>
            <person name="Damon W."/>
            <person name="Desjardin D."/>
            <person name="Finy P."/>
            <person name="Geml J."/>
            <person name="Haridas S."/>
            <person name="Hughes K."/>
            <person name="Justo A."/>
            <person name="Karasinski D."/>
            <person name="Kautmanova I."/>
            <person name="Kiss B."/>
            <person name="Kocsube S."/>
            <person name="Kotiranta H."/>
            <person name="LaButti K.M."/>
            <person name="Lechner B.E."/>
            <person name="Liimatainen K."/>
            <person name="Lipzen A."/>
            <person name="Lukacs Z."/>
            <person name="Mihaltcheva S."/>
            <person name="Morgado L.N."/>
            <person name="Niskanen T."/>
            <person name="Noordeloos M.E."/>
            <person name="Ohm R.A."/>
            <person name="Ortiz-Santana B."/>
            <person name="Ovrebo C."/>
            <person name="Racz N."/>
            <person name="Riley R."/>
            <person name="Savchenko A."/>
            <person name="Shiryaev A."/>
            <person name="Soop K."/>
            <person name="Spirin V."/>
            <person name="Szebenyi C."/>
            <person name="Tomsovsky M."/>
            <person name="Tulloss R.E."/>
            <person name="Uehling J."/>
            <person name="Grigoriev I.V."/>
            <person name="Vagvolgyi C."/>
            <person name="Papp T."/>
            <person name="Martin F.M."/>
            <person name="Miettinen O."/>
            <person name="Hibbett D.S."/>
            <person name="Nagy L.G."/>
        </authorList>
    </citation>
    <scope>NUCLEOTIDE SEQUENCE [LARGE SCALE GENOMIC DNA]</scope>
    <source>
        <strain evidence="7 8">CBS 121175</strain>
    </source>
</reference>
<dbReference type="EMBL" id="ML210290">
    <property type="protein sequence ID" value="TFK20701.1"/>
    <property type="molecule type" value="Genomic_DNA"/>
</dbReference>
<dbReference type="Pfam" id="PF23226">
    <property type="entry name" value="Exo_endo_phos_PGAP2IP"/>
    <property type="match status" value="1"/>
</dbReference>
<sequence length="1031" mass="112270">MSSSASGKLKTPQAASASSTSQKSEANAQVKPLVLSAATVARAQTLLSAAAFLSAFVVGSALHYKKIVKNGVAAYPDEWLPSVSATIGDWYPERNIFQILIALTASPRFAILILTYYLNKSKALFFVGILRTLSCGGWVYVTSSDDGLAHDVLMIAYIVLNIPWMVGNILLSQGRNVRRRRSFLASAFFGALVPLVYFYIQHKVHRIPGAYSYYAIFEWSLIIFDVIFDSISEKELKEAGTTITLGPLGTDKDAVMESSKSVKEKSDKSLKTFSSAGQCGAGLSFASDLYLSYVFWSNLTGLIPSLFYFSVWELGIAGQELALLSLLSPIFLGAFSSLGSLLSSRTGQTVAYIIQFSSLFAFYSGSPFNRLIIVTFSCVVMMQRETVLLSGLVRGEGPQSGKPLGYWGVVTTLGFIVSSLSKHANHGNNPIWPFIDPKNGGYNKIGLLFAALALLEFALRPTPPSLAAPSSSSKTQQKPAKQSRPSVFLNASVPLGSLLFTLHNLFADPSSIVAASWTGWEHGAPRGPLPHIHGSITMVTMSLGLLLGVAGLSYSSTRGKKNPFLSVPWFLLGAAGTYGMYKERNWEGYGSSLVLALVIFSAAPAIFVKAAQASRASNDDREGSAIAKESSGQIAKTWTGAMFVYILLNLASIFTVAYAFVPGGWVFRERTDAVLTAQIVCLAFAFNWPGLASASSKVSFAITGIAPSGKKAAYTALALVSSLATLSTLYRTPVVAPTPYQPAGRIVNAGIWTVHFGINNEGHDSQRGMRDLIRDMELDIVGLLETDLHRTAYGHRDLTRVMLEDIGYNVDIGPGPNSHTWGAVLLTKFPIINTTHHLLPSPGGELAPAIEAVLDIYGTETTVIVSHNGQEEDPLDRELQSTELARIMKASPRPVIFLGYVVTKPHAPRPNPYEILVKDGNVHDIDDEDHDRWCEYILYRGVHRTAYARVSRGIITDTELQIGQFVVPPPNETITDDSRESRYIRAFQKDLPKSHWFPAEYLGNVESGGKNGHFYHVFNQPLYYKIPKQSS</sequence>
<protein>
    <recommendedName>
        <fullName evidence="9">Calcofluor white hypersensitive protein</fullName>
    </recommendedName>
</protein>
<feature type="compositionally biased region" description="Low complexity" evidence="1">
    <location>
        <begin position="14"/>
        <end position="23"/>
    </location>
</feature>
<feature type="region of interest" description="Disordered" evidence="1">
    <location>
        <begin position="466"/>
        <end position="485"/>
    </location>
</feature>
<feature type="transmembrane region" description="Helical" evidence="2">
    <location>
        <begin position="487"/>
        <end position="506"/>
    </location>
</feature>
<dbReference type="Pfam" id="PF10277">
    <property type="entry name" value="Frag1"/>
    <property type="match status" value="1"/>
</dbReference>
<dbReference type="GO" id="GO:0006506">
    <property type="term" value="P:GPI anchor biosynthetic process"/>
    <property type="evidence" value="ECO:0007669"/>
    <property type="project" value="TreeGrafter"/>
</dbReference>
<dbReference type="PANTHER" id="PTHR14859">
    <property type="entry name" value="CALCOFLUOR WHITE HYPERSENSITIVE PROTEIN PRECURSOR"/>
    <property type="match status" value="1"/>
</dbReference>
<dbReference type="PANTHER" id="PTHR14859:SF1">
    <property type="entry name" value="PGAP2-INTERACTING PROTEIN"/>
    <property type="match status" value="1"/>
</dbReference>
<dbReference type="InterPro" id="IPR053911">
    <property type="entry name" value="PGAP2IP_TM_2nd"/>
</dbReference>
<dbReference type="InterPro" id="IPR036691">
    <property type="entry name" value="Endo/exonu/phosph_ase_sf"/>
</dbReference>
<dbReference type="InterPro" id="IPR051916">
    <property type="entry name" value="GPI-anchor_lipid_remodeler"/>
</dbReference>
<keyword evidence="2" id="KW-0472">Membrane</keyword>
<feature type="transmembrane region" description="Helical" evidence="2">
    <location>
        <begin position="153"/>
        <end position="171"/>
    </location>
</feature>
<feature type="compositionally biased region" description="Polar residues" evidence="1">
    <location>
        <begin position="474"/>
        <end position="485"/>
    </location>
</feature>
<gene>
    <name evidence="7" type="ORF">FA15DRAFT_673223</name>
</gene>
<dbReference type="Proteomes" id="UP000307440">
    <property type="component" value="Unassembled WGS sequence"/>
</dbReference>
<evidence type="ECO:0000259" key="4">
    <source>
        <dbReference type="Pfam" id="PF23021"/>
    </source>
</evidence>
<dbReference type="Pfam" id="PF23021">
    <property type="entry name" value="6TM_2nd_PGAP2IP"/>
    <property type="match status" value="1"/>
</dbReference>
<feature type="transmembrane region" description="Helical" evidence="2">
    <location>
        <begin position="290"/>
        <end position="309"/>
    </location>
</feature>
<dbReference type="GO" id="GO:0005783">
    <property type="term" value="C:endoplasmic reticulum"/>
    <property type="evidence" value="ECO:0007669"/>
    <property type="project" value="TreeGrafter"/>
</dbReference>
<evidence type="ECO:0000259" key="6">
    <source>
        <dbReference type="Pfam" id="PF23226"/>
    </source>
</evidence>
<feature type="transmembrane region" description="Helical" evidence="2">
    <location>
        <begin position="638"/>
        <end position="661"/>
    </location>
</feature>
<feature type="transmembrane region" description="Helical" evidence="2">
    <location>
        <begin position="593"/>
        <end position="611"/>
    </location>
</feature>
<feature type="transmembrane region" description="Helical" evidence="2">
    <location>
        <begin position="96"/>
        <end position="116"/>
    </location>
</feature>
<dbReference type="OrthoDB" id="68581at2759"/>
<dbReference type="AlphaFoldDB" id="A0A5C3KK37"/>
<dbReference type="InterPro" id="IPR053912">
    <property type="entry name" value="PGAP2IP_TM_1nd"/>
</dbReference>
<feature type="transmembrane region" description="Helical" evidence="2">
    <location>
        <begin position="564"/>
        <end position="581"/>
    </location>
</feature>
<evidence type="ECO:0008006" key="9">
    <source>
        <dbReference type="Google" id="ProtNLM"/>
    </source>
</evidence>
<dbReference type="Pfam" id="PF23022">
    <property type="entry name" value="6TM_1st_PGAP2IP"/>
    <property type="match status" value="1"/>
</dbReference>
<feature type="transmembrane region" description="Helical" evidence="2">
    <location>
        <begin position="123"/>
        <end position="141"/>
    </location>
</feature>
<dbReference type="InterPro" id="IPR019402">
    <property type="entry name" value="CWH43_N"/>
</dbReference>
<feature type="transmembrane region" description="Helical" evidence="2">
    <location>
        <begin position="532"/>
        <end position="552"/>
    </location>
</feature>
<feature type="domain" description="CWH43-like N-terminal" evidence="3">
    <location>
        <begin position="40"/>
        <end position="232"/>
    </location>
</feature>
<feature type="domain" description="PGAP2IP C-terminal nuclease-like" evidence="6">
    <location>
        <begin position="745"/>
        <end position="982"/>
    </location>
</feature>
<evidence type="ECO:0000313" key="7">
    <source>
        <dbReference type="EMBL" id="TFK20701.1"/>
    </source>
</evidence>
<evidence type="ECO:0000256" key="1">
    <source>
        <dbReference type="SAM" id="MobiDB-lite"/>
    </source>
</evidence>
<accession>A0A5C3KK37</accession>
<dbReference type="STRING" id="230819.A0A5C3KK37"/>
<feature type="region of interest" description="Disordered" evidence="1">
    <location>
        <begin position="1"/>
        <end position="23"/>
    </location>
</feature>
<evidence type="ECO:0000259" key="3">
    <source>
        <dbReference type="Pfam" id="PF10277"/>
    </source>
</evidence>
<feature type="transmembrane region" description="Helical" evidence="2">
    <location>
        <begin position="321"/>
        <end position="342"/>
    </location>
</feature>